<dbReference type="AlphaFoldDB" id="A0A8J4B733"/>
<feature type="chain" id="PRO_5035206060" description="SRCR domain-containing protein" evidence="11">
    <location>
        <begin position="27"/>
        <end position="976"/>
    </location>
</feature>
<dbReference type="PROSITE" id="PS50287">
    <property type="entry name" value="SRCR_2"/>
    <property type="match status" value="2"/>
</dbReference>
<dbReference type="InterPro" id="IPR008979">
    <property type="entry name" value="Galactose-bd-like_sf"/>
</dbReference>
<evidence type="ECO:0000256" key="6">
    <source>
        <dbReference type="ARBA" id="ARBA00023136"/>
    </source>
</evidence>
<evidence type="ECO:0000256" key="4">
    <source>
        <dbReference type="ARBA" id="ARBA00022737"/>
    </source>
</evidence>
<sequence>MGVAVSLAFLLLLSCCGHNFIGDVIATRLLQQAPAETTAAPGLYEIRLVGGRYPGEGRVEMFDGQDWGTICGDTFWYSEAEVVCRQLGYATGTAVHGWGGGTGPILMGGVDCKFDYETLMPALNLCYLSYGGNDCRHAEDVGVRCQGRLLSPGEELSSEPPYQPTWPEAPPPPPVPPSPPLAPGVIPPEKYDLRLVGGDLPSEGRLEVFDGKQWGTICDNRHDEYPGFGDLEASVVCRELGYENGTAVLTYNDYYGSNYITPVWGPGLGPVLMDRVNCGQDPIPQTLRQCQSINWEQDDFHLYVTCNHMQDVGVRCYGKDAPPSLYQPSPPYPSVPATWLNLALGQPAFSSSADNTQNFCRLSACSPFLAFDGRKADAGLLFRSGAFVGDLNPWLSVDLGAVAYVYRIQLYYRIDCCGEAMGGVELRVGNTSIISPEDVGLIRSNPLVWIQRQPYTTGGVLDVNLPVPAVGRWVTLQNLKITDYYVRRRLEVIELEVYGLLQGERDQRPPSPPPPPPPPLQPLPPSPRPPRRPKKPPSPIAPPPLPPSGFSPDALASGYDSTCVLSHTTGELKCFGYGGFGVLGTGNNRNIGNQPNEMGSALRPVKLGPGLKPTSIASGCFHMCAILQPGGVVKCWGYNGNGQLGLGDTLSRGDKRGEMGANLAVVDLGTGLTATALVAGCYHTCALLQPGGIVKCWGLNNGGQLGIGDAVSRGDQPGQMGDSLPAVDLGPGYTVTALASGLYHTCAVLQPRGAIKCWGLNMYGQLGLGDTFNRGDTSKGVGAELSIVDLGKGLSATAVAAGGHHTCAILQPGSILKCWGNNYYGQLGLGNRFDRGSGQYSGEMGEELPRVDLGRHSVKPVAIALGEFFSCALLEPGGVIKCWGLNAAGQLGIGNTKNRGDQPDEMGRKLPAVDLGPGLNATMMSVGLHHVCAVLQPSNILKCWGENRFGALGLGDKRDRGTEKHHMGANLPSVDL</sequence>
<dbReference type="PANTHER" id="PTHR45982:SF1">
    <property type="entry name" value="REGULATOR OF CHROMOSOME CONDENSATION"/>
    <property type="match status" value="1"/>
</dbReference>
<dbReference type="Gene3D" id="2.60.120.260">
    <property type="entry name" value="Galactose-binding domain-like"/>
    <property type="match status" value="1"/>
</dbReference>
<evidence type="ECO:0000313" key="13">
    <source>
        <dbReference type="EMBL" id="GIL55304.1"/>
    </source>
</evidence>
<dbReference type="GO" id="GO:0016020">
    <property type="term" value="C:membrane"/>
    <property type="evidence" value="ECO:0007669"/>
    <property type="project" value="UniProtKB-SubCell"/>
</dbReference>
<dbReference type="SUPFAM" id="SSF49785">
    <property type="entry name" value="Galactose-binding domain-like"/>
    <property type="match status" value="1"/>
</dbReference>
<feature type="repeat" description="RCC1" evidence="9">
    <location>
        <begin position="631"/>
        <end position="690"/>
    </location>
</feature>
<proteinExistence type="predicted"/>
<feature type="region of interest" description="Disordered" evidence="10">
    <location>
        <begin position="504"/>
        <end position="552"/>
    </location>
</feature>
<evidence type="ECO:0000313" key="14">
    <source>
        <dbReference type="Proteomes" id="UP000747399"/>
    </source>
</evidence>
<dbReference type="FunFam" id="3.10.250.10:FF:000016">
    <property type="entry name" value="Scavenger receptor cysteine-rich protein type 12"/>
    <property type="match status" value="2"/>
</dbReference>
<evidence type="ECO:0000256" key="7">
    <source>
        <dbReference type="ARBA" id="ARBA00023157"/>
    </source>
</evidence>
<gene>
    <name evidence="13" type="ORF">Vafri_10864</name>
</gene>
<evidence type="ECO:0000256" key="3">
    <source>
        <dbReference type="ARBA" id="ARBA00022729"/>
    </source>
</evidence>
<dbReference type="Pfam" id="PF13540">
    <property type="entry name" value="RCC1_2"/>
    <property type="match status" value="2"/>
</dbReference>
<accession>A0A8J4B733</accession>
<feature type="compositionally biased region" description="Pro residues" evidence="10">
    <location>
        <begin position="536"/>
        <end position="549"/>
    </location>
</feature>
<name>A0A8J4B733_9CHLO</name>
<dbReference type="InterPro" id="IPR009091">
    <property type="entry name" value="RCC1/BLIP-II"/>
</dbReference>
<dbReference type="Pfam" id="PF22633">
    <property type="entry name" value="F5_F8_type_C_2"/>
    <property type="match status" value="1"/>
</dbReference>
<feature type="signal peptide" evidence="11">
    <location>
        <begin position="1"/>
        <end position="26"/>
    </location>
</feature>
<dbReference type="EMBL" id="BNCO01000020">
    <property type="protein sequence ID" value="GIL55304.1"/>
    <property type="molecule type" value="Genomic_DNA"/>
</dbReference>
<dbReference type="GO" id="GO:0005085">
    <property type="term" value="F:guanyl-nucleotide exchange factor activity"/>
    <property type="evidence" value="ECO:0007669"/>
    <property type="project" value="TreeGrafter"/>
</dbReference>
<feature type="domain" description="SRCR" evidence="12">
    <location>
        <begin position="46"/>
        <end position="146"/>
    </location>
</feature>
<keyword evidence="7" id="KW-1015">Disulfide bond</keyword>
<dbReference type="PANTHER" id="PTHR45982">
    <property type="entry name" value="REGULATOR OF CHROMOSOME CONDENSATION"/>
    <property type="match status" value="1"/>
</dbReference>
<evidence type="ECO:0000256" key="10">
    <source>
        <dbReference type="SAM" id="MobiDB-lite"/>
    </source>
</evidence>
<keyword evidence="5" id="KW-1133">Transmembrane helix</keyword>
<evidence type="ECO:0000256" key="1">
    <source>
        <dbReference type="ARBA" id="ARBA00004167"/>
    </source>
</evidence>
<dbReference type="PROSITE" id="PS50012">
    <property type="entry name" value="RCC1_3"/>
    <property type="match status" value="4"/>
</dbReference>
<dbReference type="InterPro" id="IPR051553">
    <property type="entry name" value="Ran_GTPase-activating"/>
</dbReference>
<dbReference type="Gene3D" id="3.10.250.10">
    <property type="entry name" value="SRCR-like domain"/>
    <property type="match status" value="2"/>
</dbReference>
<dbReference type="SUPFAM" id="SSF56487">
    <property type="entry name" value="SRCR-like"/>
    <property type="match status" value="2"/>
</dbReference>
<evidence type="ECO:0000259" key="12">
    <source>
        <dbReference type="PROSITE" id="PS50287"/>
    </source>
</evidence>
<evidence type="ECO:0000256" key="2">
    <source>
        <dbReference type="ARBA" id="ARBA00022692"/>
    </source>
</evidence>
<evidence type="ECO:0000256" key="11">
    <source>
        <dbReference type="SAM" id="SignalP"/>
    </source>
</evidence>
<feature type="repeat" description="RCC1" evidence="9">
    <location>
        <begin position="878"/>
        <end position="937"/>
    </location>
</feature>
<dbReference type="InterPro" id="IPR036772">
    <property type="entry name" value="SRCR-like_dom_sf"/>
</dbReference>
<evidence type="ECO:0000256" key="5">
    <source>
        <dbReference type="ARBA" id="ARBA00022989"/>
    </source>
</evidence>
<keyword evidence="6" id="KW-0472">Membrane</keyword>
<dbReference type="SUPFAM" id="SSF50985">
    <property type="entry name" value="RCC1/BLIP-II"/>
    <property type="match status" value="1"/>
</dbReference>
<keyword evidence="3 11" id="KW-0732">Signal</keyword>
<keyword evidence="14" id="KW-1185">Reference proteome</keyword>
<evidence type="ECO:0000256" key="9">
    <source>
        <dbReference type="PROSITE-ProRule" id="PRU00235"/>
    </source>
</evidence>
<protein>
    <recommendedName>
        <fullName evidence="12">SRCR domain-containing protein</fullName>
    </recommendedName>
</protein>
<keyword evidence="4" id="KW-0677">Repeat</keyword>
<dbReference type="Gene3D" id="2.130.10.30">
    <property type="entry name" value="Regulator of chromosome condensation 1/beta-lactamase-inhibitor protein II"/>
    <property type="match status" value="2"/>
</dbReference>
<dbReference type="PROSITE" id="PS00420">
    <property type="entry name" value="SRCR_1"/>
    <property type="match status" value="1"/>
</dbReference>
<dbReference type="InterPro" id="IPR000408">
    <property type="entry name" value="Reg_chr_condens"/>
</dbReference>
<feature type="domain" description="SRCR" evidence="12">
    <location>
        <begin position="193"/>
        <end position="317"/>
    </location>
</feature>
<feature type="compositionally biased region" description="Pro residues" evidence="10">
    <location>
        <begin position="161"/>
        <end position="186"/>
    </location>
</feature>
<evidence type="ECO:0000256" key="8">
    <source>
        <dbReference type="ARBA" id="ARBA00023180"/>
    </source>
</evidence>
<reference evidence="13" key="1">
    <citation type="journal article" date="2021" name="Proc. Natl. Acad. Sci. U.S.A.">
        <title>Three genomes in the algal genus Volvox reveal the fate of a haploid sex-determining region after a transition to homothallism.</title>
        <authorList>
            <person name="Yamamoto K."/>
            <person name="Hamaji T."/>
            <person name="Kawai-Toyooka H."/>
            <person name="Matsuzaki R."/>
            <person name="Takahashi F."/>
            <person name="Nishimura Y."/>
            <person name="Kawachi M."/>
            <person name="Noguchi H."/>
            <person name="Minakuchi Y."/>
            <person name="Umen J.G."/>
            <person name="Toyoda A."/>
            <person name="Nozaki H."/>
        </authorList>
    </citation>
    <scope>NUCLEOTIDE SEQUENCE</scope>
    <source>
        <strain evidence="13">NIES-3780</strain>
    </source>
</reference>
<dbReference type="InterPro" id="IPR001190">
    <property type="entry name" value="SRCR"/>
</dbReference>
<feature type="compositionally biased region" description="Pro residues" evidence="10">
    <location>
        <begin position="509"/>
        <end position="528"/>
    </location>
</feature>
<dbReference type="Pfam" id="PF00530">
    <property type="entry name" value="SRCR"/>
    <property type="match status" value="2"/>
</dbReference>
<keyword evidence="2" id="KW-0812">Transmembrane</keyword>
<comment type="subcellular location">
    <subcellularLocation>
        <location evidence="1">Membrane</location>
        <topology evidence="1">Single-pass membrane protein</topology>
    </subcellularLocation>
</comment>
<keyword evidence="8" id="KW-0325">Glycoprotein</keyword>
<dbReference type="Proteomes" id="UP000747399">
    <property type="component" value="Unassembled WGS sequence"/>
</dbReference>
<dbReference type="SMART" id="SM00202">
    <property type="entry name" value="SR"/>
    <property type="match status" value="2"/>
</dbReference>
<feature type="repeat" description="RCC1" evidence="9">
    <location>
        <begin position="753"/>
        <end position="812"/>
    </location>
</feature>
<feature type="region of interest" description="Disordered" evidence="10">
    <location>
        <begin position="153"/>
        <end position="186"/>
    </location>
</feature>
<comment type="caution">
    <text evidence="13">The sequence shown here is derived from an EMBL/GenBank/DDBJ whole genome shotgun (WGS) entry which is preliminary data.</text>
</comment>
<dbReference type="PRINTS" id="PR00258">
    <property type="entry name" value="SPERACTRCPTR"/>
</dbReference>
<dbReference type="GO" id="GO:0005737">
    <property type="term" value="C:cytoplasm"/>
    <property type="evidence" value="ECO:0007669"/>
    <property type="project" value="TreeGrafter"/>
</dbReference>
<organism evidence="13 14">
    <name type="scientific">Volvox africanus</name>
    <dbReference type="NCBI Taxonomy" id="51714"/>
    <lineage>
        <taxon>Eukaryota</taxon>
        <taxon>Viridiplantae</taxon>
        <taxon>Chlorophyta</taxon>
        <taxon>core chlorophytes</taxon>
        <taxon>Chlorophyceae</taxon>
        <taxon>CS clade</taxon>
        <taxon>Chlamydomonadales</taxon>
        <taxon>Volvocaceae</taxon>
        <taxon>Volvox</taxon>
    </lineage>
</organism>
<feature type="repeat" description="RCC1" evidence="9">
    <location>
        <begin position="692"/>
        <end position="751"/>
    </location>
</feature>